<name>F4L6K0_HALH1</name>
<evidence type="ECO:0000313" key="2">
    <source>
        <dbReference type="Proteomes" id="UP000008461"/>
    </source>
</evidence>
<keyword evidence="2" id="KW-1185">Reference proteome</keyword>
<dbReference type="PANTHER" id="PTHR39162:SF1">
    <property type="entry name" value="SPORULATION PROTEIN YTFJ"/>
    <property type="match status" value="1"/>
</dbReference>
<reference key="2">
    <citation type="submission" date="2011-04" db="EMBL/GenBank/DDBJ databases">
        <title>Complete sequence of chromosome of Haliscomenobacter hydrossis DSM 1100.</title>
        <authorList>
            <consortium name="US DOE Joint Genome Institute (JGI-PGF)"/>
            <person name="Lucas S."/>
            <person name="Han J."/>
            <person name="Lapidus A."/>
            <person name="Bruce D."/>
            <person name="Goodwin L."/>
            <person name="Pitluck S."/>
            <person name="Peters L."/>
            <person name="Kyrpides N."/>
            <person name="Mavromatis K."/>
            <person name="Ivanova N."/>
            <person name="Ovchinnikova G."/>
            <person name="Pagani I."/>
            <person name="Daligault H."/>
            <person name="Detter J.C."/>
            <person name="Han C."/>
            <person name="Land M."/>
            <person name="Hauser L."/>
            <person name="Markowitz V."/>
            <person name="Cheng J.-F."/>
            <person name="Hugenholtz P."/>
            <person name="Woyke T."/>
            <person name="Wu D."/>
            <person name="Verbarg S."/>
            <person name="Frueling A."/>
            <person name="Brambilla E."/>
            <person name="Klenk H.-P."/>
            <person name="Eisen J.A."/>
        </authorList>
    </citation>
    <scope>NUCLEOTIDE SEQUENCE</scope>
    <source>
        <strain>DSM 1100</strain>
    </source>
</reference>
<dbReference type="RefSeq" id="WP_013764396.1">
    <property type="nucleotide sequence ID" value="NC_015510.1"/>
</dbReference>
<protein>
    <submittedName>
        <fullName evidence="1">Sporulation protein YtfJ</fullName>
    </submittedName>
</protein>
<sequence>MKMNVEEMLPKVTDFLKTEANTQTVIGEAFTLGEFNCIPVIRLGMGFGSGIGEGEAPKTGHGEGGGAGGAMGIEPIGFLVSRGAEISFISTKSHTGLSAAFEKVPDLIEKFLKYREAETVKN</sequence>
<dbReference type="STRING" id="760192.Halhy_1958"/>
<dbReference type="OrthoDB" id="679979at2"/>
<dbReference type="eggNOG" id="COG3874">
    <property type="taxonomic scope" value="Bacteria"/>
</dbReference>
<proteinExistence type="predicted"/>
<gene>
    <name evidence="1" type="ordered locus">Halhy_1958</name>
</gene>
<dbReference type="KEGG" id="hhy:Halhy_1958"/>
<reference evidence="1 2" key="1">
    <citation type="journal article" date="2011" name="Stand. Genomic Sci.">
        <title>Complete genome sequence of Haliscomenobacter hydrossis type strain (O).</title>
        <authorList>
            <consortium name="US DOE Joint Genome Institute (JGI-PGF)"/>
            <person name="Daligault H."/>
            <person name="Lapidus A."/>
            <person name="Zeytun A."/>
            <person name="Nolan M."/>
            <person name="Lucas S."/>
            <person name="Del Rio T.G."/>
            <person name="Tice H."/>
            <person name="Cheng J.F."/>
            <person name="Tapia R."/>
            <person name="Han C."/>
            <person name="Goodwin L."/>
            <person name="Pitluck S."/>
            <person name="Liolios K."/>
            <person name="Pagani I."/>
            <person name="Ivanova N."/>
            <person name="Huntemann M."/>
            <person name="Mavromatis K."/>
            <person name="Mikhailova N."/>
            <person name="Pati A."/>
            <person name="Chen A."/>
            <person name="Palaniappan K."/>
            <person name="Land M."/>
            <person name="Hauser L."/>
            <person name="Brambilla E.M."/>
            <person name="Rohde M."/>
            <person name="Verbarg S."/>
            <person name="Goker M."/>
            <person name="Bristow J."/>
            <person name="Eisen J.A."/>
            <person name="Markowitz V."/>
            <person name="Hugenholtz P."/>
            <person name="Kyrpides N.C."/>
            <person name="Klenk H.P."/>
            <person name="Woyke T."/>
        </authorList>
    </citation>
    <scope>NUCLEOTIDE SEQUENCE [LARGE SCALE GENOMIC DNA]</scope>
    <source>
        <strain evidence="2">ATCC 27775 / DSM 1100 / LMG 10767 / O</strain>
    </source>
</reference>
<organism evidence="1 2">
    <name type="scientific">Haliscomenobacter hydrossis (strain ATCC 27775 / DSM 1100 / LMG 10767 / O)</name>
    <dbReference type="NCBI Taxonomy" id="760192"/>
    <lineage>
        <taxon>Bacteria</taxon>
        <taxon>Pseudomonadati</taxon>
        <taxon>Bacteroidota</taxon>
        <taxon>Saprospiria</taxon>
        <taxon>Saprospirales</taxon>
        <taxon>Haliscomenobacteraceae</taxon>
        <taxon>Haliscomenobacter</taxon>
    </lineage>
</organism>
<accession>F4L6K0</accession>
<dbReference type="Pfam" id="PF09579">
    <property type="entry name" value="Spore_YtfJ"/>
    <property type="match status" value="1"/>
</dbReference>
<dbReference type="AlphaFoldDB" id="F4L6K0"/>
<evidence type="ECO:0000313" key="1">
    <source>
        <dbReference type="EMBL" id="AEE49843.1"/>
    </source>
</evidence>
<dbReference type="PANTHER" id="PTHR39162">
    <property type="entry name" value="GLL3345 PROTEIN"/>
    <property type="match status" value="1"/>
</dbReference>
<dbReference type="HOGENOM" id="CLU_115880_1_1_10"/>
<dbReference type="Proteomes" id="UP000008461">
    <property type="component" value="Chromosome"/>
</dbReference>
<dbReference type="EMBL" id="CP002691">
    <property type="protein sequence ID" value="AEE49843.1"/>
    <property type="molecule type" value="Genomic_DNA"/>
</dbReference>
<dbReference type="InterPro" id="IPR014229">
    <property type="entry name" value="Spore_YtfJ"/>
</dbReference>